<dbReference type="Pfam" id="PF07690">
    <property type="entry name" value="MFS_1"/>
    <property type="match status" value="1"/>
</dbReference>
<evidence type="ECO:0000256" key="3">
    <source>
        <dbReference type="ARBA" id="ARBA00022989"/>
    </source>
</evidence>
<dbReference type="GO" id="GO:0016020">
    <property type="term" value="C:membrane"/>
    <property type="evidence" value="ECO:0007669"/>
    <property type="project" value="UniProtKB-SubCell"/>
</dbReference>
<dbReference type="InterPro" id="IPR036259">
    <property type="entry name" value="MFS_trans_sf"/>
</dbReference>
<evidence type="ECO:0000256" key="5">
    <source>
        <dbReference type="SAM" id="Phobius"/>
    </source>
</evidence>
<dbReference type="SUPFAM" id="SSF103473">
    <property type="entry name" value="MFS general substrate transporter"/>
    <property type="match status" value="1"/>
</dbReference>
<evidence type="ECO:0000256" key="2">
    <source>
        <dbReference type="ARBA" id="ARBA00022692"/>
    </source>
</evidence>
<feature type="transmembrane region" description="Helical" evidence="5">
    <location>
        <begin position="228"/>
        <end position="247"/>
    </location>
</feature>
<dbReference type="PANTHER" id="PTHR23514:SF13">
    <property type="entry name" value="INNER MEMBRANE PROTEIN YBJJ"/>
    <property type="match status" value="1"/>
</dbReference>
<dbReference type="AlphaFoldDB" id="A0A4R6WT60"/>
<dbReference type="PANTHER" id="PTHR23514">
    <property type="entry name" value="BYPASS OF STOP CODON PROTEIN 6"/>
    <property type="match status" value="1"/>
</dbReference>
<feature type="transmembrane region" description="Helical" evidence="5">
    <location>
        <begin position="29"/>
        <end position="48"/>
    </location>
</feature>
<sequence length="368" mass="37427">MFFFLGFALSSWAPLIPFAKERTGLDDAGLGLLLLAFGLGSLTSMPIAGAVTARLGCRFAIVLSALATALVFPFLSFVASPFLLGAALFLFGFVIGLAEVGVNVQGIIVAKAAPKPLLSGFHGLFSVGGIAGAGGVSLLIQLGLDPVGAAAIVVALILLQVALAAPHLLPYGSDHPGEAGGRVRLFHLPRGFVLFIGGLCFIAFLVEGALLDWSALFLIDARGLEKGLAGLGYAAFALAMTVGRLTGDRVVASLGGRRILVFGGIVVMAGFALAVLVESPWAALAGFMAIGLGAANIVPVFYTAIGRQQAMHPGHAIAAVTALGYAGILIGPAFIGFIAHATSLSIAFALVGAAMIVVPLTARIVTRD</sequence>
<feature type="transmembrane region" description="Helical" evidence="5">
    <location>
        <begin position="317"/>
        <end position="338"/>
    </location>
</feature>
<evidence type="ECO:0000313" key="8">
    <source>
        <dbReference type="Proteomes" id="UP000295783"/>
    </source>
</evidence>
<name>A0A4R6WT60_9PROT</name>
<feature type="transmembrane region" description="Helical" evidence="5">
    <location>
        <begin position="344"/>
        <end position="365"/>
    </location>
</feature>
<dbReference type="Proteomes" id="UP000295783">
    <property type="component" value="Unassembled WGS sequence"/>
</dbReference>
<keyword evidence="3 5" id="KW-1133">Transmembrane helix</keyword>
<reference evidence="7 8" key="1">
    <citation type="submission" date="2019-03" db="EMBL/GenBank/DDBJ databases">
        <title>Genomic Encyclopedia of Type Strains, Phase III (KMG-III): the genomes of soil and plant-associated and newly described type strains.</title>
        <authorList>
            <person name="Whitman W."/>
        </authorList>
    </citation>
    <scope>NUCLEOTIDE SEQUENCE [LARGE SCALE GENOMIC DNA]</scope>
    <source>
        <strain evidence="7 8">CGMCC 1.7660</strain>
    </source>
</reference>
<feature type="domain" description="Major facilitator superfamily (MFS) profile" evidence="6">
    <location>
        <begin position="1"/>
        <end position="368"/>
    </location>
</feature>
<dbReference type="GO" id="GO:0022857">
    <property type="term" value="F:transmembrane transporter activity"/>
    <property type="evidence" value="ECO:0007669"/>
    <property type="project" value="InterPro"/>
</dbReference>
<feature type="transmembrane region" description="Helical" evidence="5">
    <location>
        <begin position="192"/>
        <end position="216"/>
    </location>
</feature>
<evidence type="ECO:0000256" key="1">
    <source>
        <dbReference type="ARBA" id="ARBA00004141"/>
    </source>
</evidence>
<feature type="transmembrane region" description="Helical" evidence="5">
    <location>
        <begin position="123"/>
        <end position="144"/>
    </location>
</feature>
<evidence type="ECO:0000313" key="7">
    <source>
        <dbReference type="EMBL" id="TDQ82264.1"/>
    </source>
</evidence>
<keyword evidence="2 5" id="KW-0812">Transmembrane</keyword>
<gene>
    <name evidence="7" type="ORF">A8950_2086</name>
</gene>
<feature type="transmembrane region" description="Helical" evidence="5">
    <location>
        <begin position="150"/>
        <end position="171"/>
    </location>
</feature>
<proteinExistence type="predicted"/>
<dbReference type="EMBL" id="SNYW01000008">
    <property type="protein sequence ID" value="TDQ82264.1"/>
    <property type="molecule type" value="Genomic_DNA"/>
</dbReference>
<feature type="transmembrane region" description="Helical" evidence="5">
    <location>
        <begin position="55"/>
        <end position="76"/>
    </location>
</feature>
<comment type="subcellular location">
    <subcellularLocation>
        <location evidence="1">Membrane</location>
        <topology evidence="1">Multi-pass membrane protein</topology>
    </subcellularLocation>
</comment>
<protein>
    <submittedName>
        <fullName evidence="7">Fucose permease</fullName>
    </submittedName>
</protein>
<dbReference type="InterPro" id="IPR011701">
    <property type="entry name" value="MFS"/>
</dbReference>
<dbReference type="CDD" id="cd17393">
    <property type="entry name" value="MFS_MosC_like"/>
    <property type="match status" value="1"/>
</dbReference>
<keyword evidence="4 5" id="KW-0472">Membrane</keyword>
<feature type="transmembrane region" description="Helical" evidence="5">
    <location>
        <begin position="283"/>
        <end position="305"/>
    </location>
</feature>
<dbReference type="InterPro" id="IPR020846">
    <property type="entry name" value="MFS_dom"/>
</dbReference>
<accession>A0A4R6WT60</accession>
<dbReference type="InterPro" id="IPR051788">
    <property type="entry name" value="MFS_Transporter"/>
</dbReference>
<feature type="transmembrane region" description="Helical" evidence="5">
    <location>
        <begin position="259"/>
        <end position="277"/>
    </location>
</feature>
<feature type="transmembrane region" description="Helical" evidence="5">
    <location>
        <begin position="82"/>
        <end position="102"/>
    </location>
</feature>
<dbReference type="Gene3D" id="1.20.1250.20">
    <property type="entry name" value="MFS general substrate transporter like domains"/>
    <property type="match status" value="2"/>
</dbReference>
<evidence type="ECO:0000259" key="6">
    <source>
        <dbReference type="PROSITE" id="PS50850"/>
    </source>
</evidence>
<organism evidence="7 8">
    <name type="scientific">Dongia mobilis</name>
    <dbReference type="NCBI Taxonomy" id="578943"/>
    <lineage>
        <taxon>Bacteria</taxon>
        <taxon>Pseudomonadati</taxon>
        <taxon>Pseudomonadota</taxon>
        <taxon>Alphaproteobacteria</taxon>
        <taxon>Rhodospirillales</taxon>
        <taxon>Dongiaceae</taxon>
        <taxon>Dongia</taxon>
    </lineage>
</organism>
<comment type="caution">
    <text evidence="7">The sequence shown here is derived from an EMBL/GenBank/DDBJ whole genome shotgun (WGS) entry which is preliminary data.</text>
</comment>
<dbReference type="PROSITE" id="PS50850">
    <property type="entry name" value="MFS"/>
    <property type="match status" value="1"/>
</dbReference>
<dbReference type="RefSeq" id="WP_208109821.1">
    <property type="nucleotide sequence ID" value="NZ_SNYW01000008.1"/>
</dbReference>
<keyword evidence="8" id="KW-1185">Reference proteome</keyword>
<evidence type="ECO:0000256" key="4">
    <source>
        <dbReference type="ARBA" id="ARBA00023136"/>
    </source>
</evidence>